<dbReference type="Pfam" id="PF02518">
    <property type="entry name" value="HATPase_c"/>
    <property type="match status" value="1"/>
</dbReference>
<dbReference type="InterPro" id="IPR036890">
    <property type="entry name" value="HATPase_C_sf"/>
</dbReference>
<dbReference type="Gene3D" id="3.30.565.10">
    <property type="entry name" value="Histidine kinase-like ATPase, C-terminal domain"/>
    <property type="match status" value="1"/>
</dbReference>
<keyword evidence="7" id="KW-1133">Transmembrane helix</keyword>
<dbReference type="PANTHER" id="PTHR42878">
    <property type="entry name" value="TWO-COMPONENT HISTIDINE KINASE"/>
    <property type="match status" value="1"/>
</dbReference>
<dbReference type="Gene3D" id="1.10.287.130">
    <property type="match status" value="1"/>
</dbReference>
<dbReference type="Pfam" id="PF05227">
    <property type="entry name" value="CHASE3"/>
    <property type="match status" value="1"/>
</dbReference>
<evidence type="ECO:0000256" key="4">
    <source>
        <dbReference type="ARBA" id="ARBA00022679"/>
    </source>
</evidence>
<dbReference type="InterPro" id="IPR036097">
    <property type="entry name" value="HisK_dim/P_sf"/>
</dbReference>
<sequence length="515" mass="57438">MVSAMKRIRPVLRTFGTFLRTPTLSRSIIALLALAILLLMAVNAATFVMIQRTAAYNDTVDHSQQVRLAAKDMLMLLTDAETGQRGFMLTARTEYLGLYENAVAKLPGVIERMEQLAVDDDGQGQRVAAVKGLYRERLDLMAETIELTRTGRIGEAVSLIRNGRGKALMDQIRAELSAVDAEEAQRLSERTRQSERAQTVTVAVNALAAILVLILAGISVWMVRRYVAEIEEAHFELDRVNAGLENEVRDRTAELTRANEEIQRFAYIVSHDLRAPLVNVMGYTSELEQVSKALEQQLTTLETTHPELVDAEALRSVREDAPEAVGFIRASTAKMDRLINAILRLSREGRRALLPESLDMTAMVRAVADTVSHQVTETGGEIVISDLPMMENDRLSIEQIFSNLIDNAVKYRQAGRPIHIEVSGQQEPDGWVSYAVRDNGRGVSPRDHERIFELFRRSGKQDTPGEGLGLAFVRNIVRRMGGTIEVESELGEGSTFYLKFPKRLVMLGDHQGDRL</sequence>
<feature type="coiled-coil region" evidence="6">
    <location>
        <begin position="241"/>
        <end position="304"/>
    </location>
</feature>
<dbReference type="Proteomes" id="UP000638918">
    <property type="component" value="Unassembled WGS sequence"/>
</dbReference>
<comment type="catalytic activity">
    <reaction evidence="1">
        <text>ATP + protein L-histidine = ADP + protein N-phospho-L-histidine.</text>
        <dbReference type="EC" id="2.7.13.3"/>
    </reaction>
</comment>
<dbReference type="EC" id="2.7.13.3" evidence="2"/>
<dbReference type="CDD" id="cd19410">
    <property type="entry name" value="HK9-like_sensor"/>
    <property type="match status" value="1"/>
</dbReference>
<evidence type="ECO:0000313" key="9">
    <source>
        <dbReference type="EMBL" id="MBD7941996.1"/>
    </source>
</evidence>
<dbReference type="PRINTS" id="PR00344">
    <property type="entry name" value="BCTRLSENSOR"/>
</dbReference>
<protein>
    <recommendedName>
        <fullName evidence="2">histidine kinase</fullName>
        <ecNumber evidence="2">2.7.13.3</ecNumber>
    </recommendedName>
</protein>
<keyword evidence="3" id="KW-0597">Phosphoprotein</keyword>
<feature type="transmembrane region" description="Helical" evidence="7">
    <location>
        <begin position="202"/>
        <end position="223"/>
    </location>
</feature>
<dbReference type="SMART" id="SM00388">
    <property type="entry name" value="HisKA"/>
    <property type="match status" value="1"/>
</dbReference>
<evidence type="ECO:0000256" key="3">
    <source>
        <dbReference type="ARBA" id="ARBA00022553"/>
    </source>
</evidence>
<dbReference type="InterPro" id="IPR005467">
    <property type="entry name" value="His_kinase_dom"/>
</dbReference>
<keyword evidence="10" id="KW-1185">Reference proteome</keyword>
<keyword evidence="7" id="KW-0812">Transmembrane</keyword>
<dbReference type="SUPFAM" id="SSF47384">
    <property type="entry name" value="Homodimeric domain of signal transducing histidine kinase"/>
    <property type="match status" value="1"/>
</dbReference>
<keyword evidence="6" id="KW-0175">Coiled coil</keyword>
<reference evidence="9 10" key="1">
    <citation type="submission" date="2020-08" db="EMBL/GenBank/DDBJ databases">
        <title>A Genomic Blueprint of the Chicken Gut Microbiome.</title>
        <authorList>
            <person name="Gilroy R."/>
            <person name="Ravi A."/>
            <person name="Getino M."/>
            <person name="Pursley I."/>
            <person name="Horton D.L."/>
            <person name="Alikhan N.-F."/>
            <person name="Baker D."/>
            <person name="Gharbi K."/>
            <person name="Hall N."/>
            <person name="Watson M."/>
            <person name="Adriaenssens E.M."/>
            <person name="Foster-Nyarko E."/>
            <person name="Jarju S."/>
            <person name="Secka A."/>
            <person name="Antonio M."/>
            <person name="Oren A."/>
            <person name="Chaudhuri R."/>
            <person name="La Ragione R.M."/>
            <person name="Hildebrand F."/>
            <person name="Pallen M.J."/>
        </authorList>
    </citation>
    <scope>NUCLEOTIDE SEQUENCE [LARGE SCALE GENOMIC DNA]</scope>
    <source>
        <strain evidence="9 10">Sa3CVA3</strain>
    </source>
</reference>
<dbReference type="InterPro" id="IPR004358">
    <property type="entry name" value="Sig_transdc_His_kin-like_C"/>
</dbReference>
<dbReference type="PROSITE" id="PS50109">
    <property type="entry name" value="HIS_KIN"/>
    <property type="match status" value="1"/>
</dbReference>
<accession>A0ABR8R2H7</accession>
<dbReference type="PANTHER" id="PTHR42878:SF15">
    <property type="entry name" value="BACTERIOPHYTOCHROME"/>
    <property type="match status" value="1"/>
</dbReference>
<dbReference type="InterPro" id="IPR003661">
    <property type="entry name" value="HisK_dim/P_dom"/>
</dbReference>
<feature type="domain" description="Histidine kinase" evidence="8">
    <location>
        <begin position="268"/>
        <end position="504"/>
    </location>
</feature>
<evidence type="ECO:0000256" key="6">
    <source>
        <dbReference type="SAM" id="Coils"/>
    </source>
</evidence>
<dbReference type="SMART" id="SM00387">
    <property type="entry name" value="HATPase_c"/>
    <property type="match status" value="1"/>
</dbReference>
<evidence type="ECO:0000256" key="2">
    <source>
        <dbReference type="ARBA" id="ARBA00012438"/>
    </source>
</evidence>
<keyword evidence="7" id="KW-0472">Membrane</keyword>
<dbReference type="InterPro" id="IPR050351">
    <property type="entry name" value="BphY/WalK/GraS-like"/>
</dbReference>
<keyword evidence="5" id="KW-0418">Kinase</keyword>
<dbReference type="SUPFAM" id="SSF55874">
    <property type="entry name" value="ATPase domain of HSP90 chaperone/DNA topoisomerase II/histidine kinase"/>
    <property type="match status" value="1"/>
</dbReference>
<name>A0ABR8R2H7_9CAUL</name>
<evidence type="ECO:0000256" key="1">
    <source>
        <dbReference type="ARBA" id="ARBA00000085"/>
    </source>
</evidence>
<dbReference type="EMBL" id="JACSQU010000002">
    <property type="protein sequence ID" value="MBD7941996.1"/>
    <property type="molecule type" value="Genomic_DNA"/>
</dbReference>
<dbReference type="InterPro" id="IPR007891">
    <property type="entry name" value="CHASE3"/>
</dbReference>
<comment type="caution">
    <text evidence="9">The sequence shown here is derived from an EMBL/GenBank/DDBJ whole genome shotgun (WGS) entry which is preliminary data.</text>
</comment>
<dbReference type="CDD" id="cd00082">
    <property type="entry name" value="HisKA"/>
    <property type="match status" value="1"/>
</dbReference>
<gene>
    <name evidence="9" type="ORF">H9656_11435</name>
</gene>
<evidence type="ECO:0000313" key="10">
    <source>
        <dbReference type="Proteomes" id="UP000638918"/>
    </source>
</evidence>
<dbReference type="InterPro" id="IPR003594">
    <property type="entry name" value="HATPase_dom"/>
</dbReference>
<evidence type="ECO:0000259" key="8">
    <source>
        <dbReference type="PROSITE" id="PS50109"/>
    </source>
</evidence>
<keyword evidence="4" id="KW-0808">Transferase</keyword>
<evidence type="ECO:0000256" key="7">
    <source>
        <dbReference type="SAM" id="Phobius"/>
    </source>
</evidence>
<organism evidence="9 10">
    <name type="scientific">Brevundimonas guildfordensis</name>
    <dbReference type="NCBI Taxonomy" id="2762241"/>
    <lineage>
        <taxon>Bacteria</taxon>
        <taxon>Pseudomonadati</taxon>
        <taxon>Pseudomonadota</taxon>
        <taxon>Alphaproteobacteria</taxon>
        <taxon>Caulobacterales</taxon>
        <taxon>Caulobacteraceae</taxon>
        <taxon>Brevundimonas</taxon>
    </lineage>
</organism>
<evidence type="ECO:0000256" key="5">
    <source>
        <dbReference type="ARBA" id="ARBA00022777"/>
    </source>
</evidence>
<proteinExistence type="predicted"/>